<reference evidence="4" key="1">
    <citation type="submission" date="2016-06" db="EMBL/GenBank/DDBJ databases">
        <title>Complete genome sequence of Actinoalloteichus fjordicus DSM 46855 (=ADI127-17), type strain of the new species Actinoalloteichus fjordicus.</title>
        <authorList>
            <person name="Ruckert C."/>
            <person name="Nouioui I."/>
            <person name="Willmese J."/>
            <person name="van Wezel G."/>
            <person name="Klenk H.-P."/>
            <person name="Kalinowski J."/>
            <person name="Zotchev S.B."/>
        </authorList>
    </citation>
    <scope>NUCLEOTIDE SEQUENCE [LARGE SCALE GENOMIC DNA]</scope>
    <source>
        <strain evidence="4">ADI127-7</strain>
    </source>
</reference>
<feature type="domain" description="CAAX prenyl protease 2/Lysostaphin resistance protein A-like" evidence="2">
    <location>
        <begin position="119"/>
        <end position="230"/>
    </location>
</feature>
<evidence type="ECO:0000256" key="1">
    <source>
        <dbReference type="SAM" id="Phobius"/>
    </source>
</evidence>
<dbReference type="PIRSF" id="PIRSF026622">
    <property type="entry name" value="Proteas_026622"/>
    <property type="match status" value="1"/>
</dbReference>
<keyword evidence="1" id="KW-1133">Transmembrane helix</keyword>
<dbReference type="AlphaFoldDB" id="A0AAC9LD02"/>
<dbReference type="EMBL" id="CP016076">
    <property type="protein sequence ID" value="APU14054.1"/>
    <property type="molecule type" value="Genomic_DNA"/>
</dbReference>
<dbReference type="KEGG" id="acad:UA74_09955"/>
<feature type="transmembrane region" description="Helical" evidence="1">
    <location>
        <begin position="191"/>
        <end position="211"/>
    </location>
</feature>
<sequence length="249" mass="25394">MPRRRSGLTRTRWPEGAGFAAMAALLAAGTVSTNVILPPKAYPVGGLSITVAALCVARRCGLSRDDIGLGSASVPSGLRVGGAATAVVSGLGLAALAVPALRRAFEDDRAAEAGVGELLWTVLIRIPVGTVLAEEVAFRGVLPALTGSGTGSPGRAMIVSAGMFGLWHVLPAMSLAGDNRAVEATVGRGRLPTVLLGVSSTFLVGLALHALRVRGRGVLAPALVHLATNSGGYLVSWLVQRAARRRARG</sequence>
<evidence type="ECO:0000313" key="3">
    <source>
        <dbReference type="EMBL" id="APU14054.1"/>
    </source>
</evidence>
<dbReference type="Pfam" id="PF02517">
    <property type="entry name" value="Rce1-like"/>
    <property type="match status" value="1"/>
</dbReference>
<organism evidence="3 4">
    <name type="scientific">Actinoalloteichus fjordicus</name>
    <dbReference type="NCBI Taxonomy" id="1612552"/>
    <lineage>
        <taxon>Bacteria</taxon>
        <taxon>Bacillati</taxon>
        <taxon>Actinomycetota</taxon>
        <taxon>Actinomycetes</taxon>
        <taxon>Pseudonocardiales</taxon>
        <taxon>Pseudonocardiaceae</taxon>
        <taxon>Actinoalloteichus</taxon>
    </lineage>
</organism>
<dbReference type="GO" id="GO:0004175">
    <property type="term" value="F:endopeptidase activity"/>
    <property type="evidence" value="ECO:0007669"/>
    <property type="project" value="UniProtKB-ARBA"/>
</dbReference>
<feature type="transmembrane region" description="Helical" evidence="1">
    <location>
        <begin position="217"/>
        <end position="239"/>
    </location>
</feature>
<keyword evidence="1" id="KW-0812">Transmembrane</keyword>
<dbReference type="GO" id="GO:0080120">
    <property type="term" value="P:CAAX-box protein maturation"/>
    <property type="evidence" value="ECO:0007669"/>
    <property type="project" value="UniProtKB-ARBA"/>
</dbReference>
<keyword evidence="3" id="KW-0378">Hydrolase</keyword>
<protein>
    <submittedName>
        <fullName evidence="3">CAAX protease self-immunity</fullName>
    </submittedName>
</protein>
<name>A0AAC9LD02_9PSEU</name>
<accession>A0AAC9LD02</accession>
<keyword evidence="4" id="KW-1185">Reference proteome</keyword>
<feature type="transmembrane region" description="Helical" evidence="1">
    <location>
        <begin position="80"/>
        <end position="101"/>
    </location>
</feature>
<dbReference type="Proteomes" id="UP000185511">
    <property type="component" value="Chromosome"/>
</dbReference>
<evidence type="ECO:0000313" key="4">
    <source>
        <dbReference type="Proteomes" id="UP000185511"/>
    </source>
</evidence>
<dbReference type="GO" id="GO:0006508">
    <property type="term" value="P:proteolysis"/>
    <property type="evidence" value="ECO:0007669"/>
    <property type="project" value="UniProtKB-KW"/>
</dbReference>
<dbReference type="InterPro" id="IPR003675">
    <property type="entry name" value="Rce1/LyrA-like_dom"/>
</dbReference>
<dbReference type="InterPro" id="IPR015837">
    <property type="entry name" value="UCP026622_CAAX_protease"/>
</dbReference>
<proteinExistence type="predicted"/>
<keyword evidence="1" id="KW-0472">Membrane</keyword>
<gene>
    <name evidence="3" type="ORF">UA74_09955</name>
</gene>
<keyword evidence="3" id="KW-0645">Protease</keyword>
<evidence type="ECO:0000259" key="2">
    <source>
        <dbReference type="Pfam" id="PF02517"/>
    </source>
</evidence>